<feature type="transmembrane region" description="Helical" evidence="5">
    <location>
        <begin position="253"/>
        <end position="270"/>
    </location>
</feature>
<comment type="similarity">
    <text evidence="1">Belongs to the spermidine/spermine synthase family.</text>
</comment>
<dbReference type="InterPro" id="IPR030374">
    <property type="entry name" value="PABS"/>
</dbReference>
<feature type="active site" description="Proton acceptor" evidence="4">
    <location>
        <position position="449"/>
    </location>
</feature>
<feature type="transmembrane region" description="Helical" evidence="5">
    <location>
        <begin position="45"/>
        <end position="66"/>
    </location>
</feature>
<reference evidence="7 8" key="1">
    <citation type="journal article" date="2013" name="Genome Announc.">
        <title>Genome of the haloarchaeon Natronomonas moolapensis, a neutrophilic member of a previously haloalkaliphilic genus.</title>
        <authorList>
            <person name="Dyall-Smith M.L."/>
            <person name="Pfeiffer F."/>
            <person name="Oberwinkler T."/>
            <person name="Klee K."/>
            <person name="Rampp M."/>
            <person name="Palm P."/>
            <person name="Gross K."/>
            <person name="Schuster S.C."/>
            <person name="Oesterhelt D."/>
        </authorList>
    </citation>
    <scope>NUCLEOTIDE SEQUENCE [LARGE SCALE GENOMIC DNA]</scope>
    <source>
        <strain evidence="8">DSM 18674 / JCM 14361 / 8.8.11</strain>
    </source>
</reference>
<evidence type="ECO:0000256" key="4">
    <source>
        <dbReference type="PROSITE-ProRule" id="PRU00354"/>
    </source>
</evidence>
<keyword evidence="2 4" id="KW-0808">Transferase</keyword>
<feature type="transmembrane region" description="Helical" evidence="5">
    <location>
        <begin position="118"/>
        <end position="138"/>
    </location>
</feature>
<feature type="domain" description="PABS" evidence="6">
    <location>
        <begin position="280"/>
        <end position="536"/>
    </location>
</feature>
<dbReference type="STRING" id="268739.Nmlp_2850"/>
<dbReference type="PANTHER" id="PTHR43317">
    <property type="entry name" value="THERMOSPERMINE SYNTHASE ACAULIS5"/>
    <property type="match status" value="1"/>
</dbReference>
<dbReference type="PANTHER" id="PTHR43317:SF1">
    <property type="entry name" value="THERMOSPERMINE SYNTHASE ACAULIS5"/>
    <property type="match status" value="1"/>
</dbReference>
<feature type="transmembrane region" description="Helical" evidence="5">
    <location>
        <begin position="78"/>
        <end position="98"/>
    </location>
</feature>
<evidence type="ECO:0000256" key="3">
    <source>
        <dbReference type="ARBA" id="ARBA00023115"/>
    </source>
</evidence>
<keyword evidence="8" id="KW-1185">Reference proteome</keyword>
<proteinExistence type="inferred from homology"/>
<keyword evidence="5" id="KW-1133">Transmembrane helix</keyword>
<organism evidence="7 8">
    <name type="scientific">Natronomonas moolapensis (strain DSM 18674 / CECT 7526 / JCM 14361 / 8.8.11)</name>
    <dbReference type="NCBI Taxonomy" id="268739"/>
    <lineage>
        <taxon>Archaea</taxon>
        <taxon>Methanobacteriati</taxon>
        <taxon>Methanobacteriota</taxon>
        <taxon>Stenosarchaea group</taxon>
        <taxon>Halobacteria</taxon>
        <taxon>Halobacteriales</taxon>
        <taxon>Natronomonadaceae</taxon>
        <taxon>Natronomonas</taxon>
    </lineage>
</organism>
<dbReference type="PROSITE" id="PS51006">
    <property type="entry name" value="PABS_2"/>
    <property type="match status" value="1"/>
</dbReference>
<dbReference type="GO" id="GO:0016740">
    <property type="term" value="F:transferase activity"/>
    <property type="evidence" value="ECO:0007669"/>
    <property type="project" value="UniProtKB-UniRule"/>
</dbReference>
<keyword evidence="3 4" id="KW-0620">Polyamine biosynthesis</keyword>
<dbReference type="SMR" id="M1XRU2"/>
<dbReference type="InterPro" id="IPR029063">
    <property type="entry name" value="SAM-dependent_MTases_sf"/>
</dbReference>
<evidence type="ECO:0000259" key="6">
    <source>
        <dbReference type="PROSITE" id="PS51006"/>
    </source>
</evidence>
<dbReference type="SUPFAM" id="SSF53335">
    <property type="entry name" value="S-adenosyl-L-methionine-dependent methyltransferases"/>
    <property type="match status" value="1"/>
</dbReference>
<accession>M1XRU2</accession>
<dbReference type="OrthoDB" id="10538at2157"/>
<dbReference type="eggNOG" id="arCOG00051">
    <property type="taxonomic scope" value="Archaea"/>
</dbReference>
<feature type="transmembrane region" description="Helical" evidence="5">
    <location>
        <begin position="181"/>
        <end position="203"/>
    </location>
</feature>
<dbReference type="CDD" id="cd02440">
    <property type="entry name" value="AdoMet_MTases"/>
    <property type="match status" value="1"/>
</dbReference>
<dbReference type="HOGENOM" id="CLU_448068_0_0_2"/>
<feature type="transmembrane region" description="Helical" evidence="5">
    <location>
        <begin position="209"/>
        <end position="232"/>
    </location>
</feature>
<feature type="transmembrane region" description="Helical" evidence="5">
    <location>
        <begin position="12"/>
        <end position="33"/>
    </location>
</feature>
<keyword evidence="5" id="KW-0472">Membrane</keyword>
<evidence type="ECO:0000313" key="7">
    <source>
        <dbReference type="EMBL" id="CCQ37000.1"/>
    </source>
</evidence>
<dbReference type="KEGG" id="nmo:Nmlp_2850"/>
<dbReference type="GeneID" id="14651541"/>
<dbReference type="Pfam" id="PF01564">
    <property type="entry name" value="Spermine_synth"/>
    <property type="match status" value="1"/>
</dbReference>
<dbReference type="Gene3D" id="3.40.50.150">
    <property type="entry name" value="Vaccinia Virus protein VP39"/>
    <property type="match status" value="1"/>
</dbReference>
<dbReference type="EC" id="2.5.1.-" evidence="7"/>
<gene>
    <name evidence="7" type="ordered locus">Nmlp_2850</name>
</gene>
<dbReference type="EMBL" id="HF582854">
    <property type="protein sequence ID" value="CCQ37000.1"/>
    <property type="molecule type" value="Genomic_DNA"/>
</dbReference>
<keyword evidence="5" id="KW-0812">Transmembrane</keyword>
<evidence type="ECO:0000313" key="8">
    <source>
        <dbReference type="Proteomes" id="UP000011867"/>
    </source>
</evidence>
<dbReference type="GO" id="GO:0006596">
    <property type="term" value="P:polyamine biosynthetic process"/>
    <property type="evidence" value="ECO:0007669"/>
    <property type="project" value="UniProtKB-UniRule"/>
</dbReference>
<sequence>MSDTTSSGLPERTTLHGIACIVALCSFGYELVYSELLTVVYGGTVTQYGLTIGLFFSSLGVGSFLVRQFDDARHSNFFRTEVYLALSAPAGFLFILWVNTAVLPQSLPDEVLQVAARLPVVIVGVLSGFELPLLLSMVDSETGQSSPPGWVERIGRAFEHGTYQVLSAVFRTDREGTEYDTYSTVLAMDYLGGLFGALAYVFVLYPRLGLIPSVFVLALLNCLAAVLFVAQFSDGGRSTDGYGLSIGSPGHRVVLITCLLLTAVYAGVVIQHQTVDDELTGYYMESLIEDEHPQDTVSASITGQYTTRNQQVVRYERSWNGESENQLFAGESDTCLRLDSAIQLCDSWAGSYHHGLVDVPMTMYENSTQTEVLVVGGGDWIAANYLRKHTVRVDQVDVDGEFMNRAKHSEFLERYHDDAYEYDNLTVYEQDIYTYLQQHDREYDLILLDLPGAKSDDGLQLYSVEFYSMLADRLADGGTVVTWGYSGYTYGPHHKAYMNTVREAGFDHRMGYYAYNDPNADGTDQLGERFFVFAPHEPQSTIVPANGTEYVRTHGEQYRSVDWSETPRYAGVEPNSVFDPNYDLIVETKIKRDQ</sequence>
<dbReference type="RefSeq" id="WP_015409764.1">
    <property type="nucleotide sequence ID" value="NC_020388.1"/>
</dbReference>
<protein>
    <submittedName>
        <fullName evidence="7">Polyamine aminopropyltransferase</fullName>
        <ecNumber evidence="7">2.5.1.-</ecNumber>
    </submittedName>
</protein>
<evidence type="ECO:0000256" key="2">
    <source>
        <dbReference type="ARBA" id="ARBA00022679"/>
    </source>
</evidence>
<evidence type="ECO:0000256" key="5">
    <source>
        <dbReference type="SAM" id="Phobius"/>
    </source>
</evidence>
<dbReference type="AlphaFoldDB" id="M1XRU2"/>
<evidence type="ECO:0000256" key="1">
    <source>
        <dbReference type="ARBA" id="ARBA00007867"/>
    </source>
</evidence>
<name>M1XRU2_NATM8</name>
<dbReference type="Proteomes" id="UP000011867">
    <property type="component" value="Chromosome"/>
</dbReference>